<dbReference type="AlphaFoldDB" id="C1E3A6"/>
<feature type="compositionally biased region" description="Basic and acidic residues" evidence="1">
    <location>
        <begin position="485"/>
        <end position="494"/>
    </location>
</feature>
<dbReference type="eggNOG" id="ENOG502STB5">
    <property type="taxonomic scope" value="Eukaryota"/>
</dbReference>
<accession>C1E3A6</accession>
<sequence>MDDAEKQRRRKLALQKLARVFKGDEPARRPASNAYGVLAERKILTTILRTTTQPEIASLVRDRLAVISLDSDSDADDAPTSAPAAAANEAKARLEAEKSAEVTTWLREVANGTRPVPGILASPEYWEELGAPAKDAANARGRERYRARMKLRARCEPALAPGETIVWPHLGDDYNDERLSLIRQHLRENGYAQFPSFAVAAPDADENGGANGGEVVAGPDAQGRSATPGFEPPTSLLRERGSWRWEGARVPVKADDGARRDLLQSVVDRMRRFGAWSPAAAFMYDATWQIIDAAFDVAGVLLDADPDDGEVTLEPSCFAWALRCVDEDDTAGGENGKNGTGNVAGSIPGGNFSLPHRDYPASEAWNATSDSPNLVSAWIPLTDATTDNGCMYALPRYADAHWSDPTHPDHLAPATREEGGGTTLRFDVARAVPMIAKAGSVCAWAGQTVHWGGACGLRSDECDWNTRAIPRRSVACTFRLANKDKSEGKGEGKGKGAAKKGTDFTQGSSALAPMTRDECRRLTLEGRFRLLAQSLLLYSGWHPVPGALRAETIELERRDGIRRLRLGGSDRRVE</sequence>
<protein>
    <submittedName>
        <fullName evidence="2">Uncharacterized protein</fullName>
    </submittedName>
</protein>
<evidence type="ECO:0000256" key="1">
    <source>
        <dbReference type="SAM" id="MobiDB-lite"/>
    </source>
</evidence>
<proteinExistence type="predicted"/>
<dbReference type="RefSeq" id="XP_002501263.1">
    <property type="nucleotide sequence ID" value="XM_002501217.1"/>
</dbReference>
<dbReference type="KEGG" id="mis:MICPUN_57613"/>
<evidence type="ECO:0000313" key="3">
    <source>
        <dbReference type="Proteomes" id="UP000002009"/>
    </source>
</evidence>
<feature type="region of interest" description="Disordered" evidence="1">
    <location>
        <begin position="206"/>
        <end position="236"/>
    </location>
</feature>
<name>C1E3A6_MICCC</name>
<dbReference type="Gene3D" id="2.60.120.620">
    <property type="entry name" value="q2cbj1_9rhob like domain"/>
    <property type="match status" value="1"/>
</dbReference>
<dbReference type="Proteomes" id="UP000002009">
    <property type="component" value="Chromosome 4"/>
</dbReference>
<dbReference type="OMA" id="EIEYECA"/>
<keyword evidence="3" id="KW-1185">Reference proteome</keyword>
<organism evidence="2 3">
    <name type="scientific">Micromonas commoda (strain RCC299 / NOUM17 / CCMP2709)</name>
    <name type="common">Picoplanktonic green alga</name>
    <dbReference type="NCBI Taxonomy" id="296587"/>
    <lineage>
        <taxon>Eukaryota</taxon>
        <taxon>Viridiplantae</taxon>
        <taxon>Chlorophyta</taxon>
        <taxon>Mamiellophyceae</taxon>
        <taxon>Mamiellales</taxon>
        <taxon>Mamiellaceae</taxon>
        <taxon>Micromonas</taxon>
    </lineage>
</organism>
<dbReference type="GeneID" id="8242928"/>
<reference evidence="2 3" key="1">
    <citation type="journal article" date="2009" name="Science">
        <title>Green evolution and dynamic adaptations revealed by genomes of the marine picoeukaryotes Micromonas.</title>
        <authorList>
            <person name="Worden A.Z."/>
            <person name="Lee J.H."/>
            <person name="Mock T."/>
            <person name="Rouze P."/>
            <person name="Simmons M.P."/>
            <person name="Aerts A.L."/>
            <person name="Allen A.E."/>
            <person name="Cuvelier M.L."/>
            <person name="Derelle E."/>
            <person name="Everett M.V."/>
            <person name="Foulon E."/>
            <person name="Grimwood J."/>
            <person name="Gundlach H."/>
            <person name="Henrissat B."/>
            <person name="Napoli C."/>
            <person name="McDonald S.M."/>
            <person name="Parker M.S."/>
            <person name="Rombauts S."/>
            <person name="Salamov A."/>
            <person name="Von Dassow P."/>
            <person name="Badger J.H."/>
            <person name="Coutinho P.M."/>
            <person name="Demir E."/>
            <person name="Dubchak I."/>
            <person name="Gentemann C."/>
            <person name="Eikrem W."/>
            <person name="Gready J.E."/>
            <person name="John U."/>
            <person name="Lanier W."/>
            <person name="Lindquist E.A."/>
            <person name="Lucas S."/>
            <person name="Mayer K.F."/>
            <person name="Moreau H."/>
            <person name="Not F."/>
            <person name="Otillar R."/>
            <person name="Panaud O."/>
            <person name="Pangilinan J."/>
            <person name="Paulsen I."/>
            <person name="Piegu B."/>
            <person name="Poliakov A."/>
            <person name="Robbens S."/>
            <person name="Schmutz J."/>
            <person name="Toulza E."/>
            <person name="Wyss T."/>
            <person name="Zelensky A."/>
            <person name="Zhou K."/>
            <person name="Armbrust E.V."/>
            <person name="Bhattacharya D."/>
            <person name="Goodenough U.W."/>
            <person name="Van de Peer Y."/>
            <person name="Grigoriev I.V."/>
        </authorList>
    </citation>
    <scope>NUCLEOTIDE SEQUENCE [LARGE SCALE GENOMIC DNA]</scope>
    <source>
        <strain evidence="3">RCC299 / NOUM17</strain>
    </source>
</reference>
<dbReference type="SUPFAM" id="SSF51197">
    <property type="entry name" value="Clavaminate synthase-like"/>
    <property type="match status" value="1"/>
</dbReference>
<feature type="region of interest" description="Disordered" evidence="1">
    <location>
        <begin position="485"/>
        <end position="510"/>
    </location>
</feature>
<evidence type="ECO:0000313" key="2">
    <source>
        <dbReference type="EMBL" id="ACO62521.1"/>
    </source>
</evidence>
<dbReference type="InterPro" id="IPR008775">
    <property type="entry name" value="Phytyl_CoA_dOase-like"/>
</dbReference>
<gene>
    <name evidence="2" type="ORF">MICPUN_57613</name>
</gene>
<dbReference type="EMBL" id="CP001325">
    <property type="protein sequence ID" value="ACO62521.1"/>
    <property type="molecule type" value="Genomic_DNA"/>
</dbReference>
<dbReference type="OrthoDB" id="498818at2759"/>
<dbReference type="InParanoid" id="C1E3A6"/>
<dbReference type="Pfam" id="PF05721">
    <property type="entry name" value="PhyH"/>
    <property type="match status" value="1"/>
</dbReference>